<accession>A0A8T0V1D7</accession>
<evidence type="ECO:0000256" key="2">
    <source>
        <dbReference type="ARBA" id="ARBA00022737"/>
    </source>
</evidence>
<keyword evidence="2" id="KW-0677">Repeat</keyword>
<sequence length="631" mass="70229">MLHAARRRTPPPPLPAALAAAFFASKPQPPPLPTPQIVDATVSRCPSDALALSFFLWCARRPGYFHPPSSFDHLLPAAARLASRLRTAPALLRDLQGLGCPIKPQTFLLLLRLYWRGGLYLLVLELFEQMPLWGFQPNALARNVVLDVLLRTGHFAEAERCFRETPSPNYLTFAIGLTHLCRAGDWSRVRCYFAEMLRQGFLPGAASLTTVFAFCCKVGTMSELWQLLSFAHVSGCQLTSAMWTCLIARLCREGRLDDAYRMLSKMVGSGSPPTVITYTPLLKGFLQAGMHDLASELMGSMVSAGCSPDIVLYNVLMDCMAKARRYDDALGIYMQIHGSQIKPDAYTLSTLVRVLQLSSYERLLPRIPSLILRSCTSYDLVAFNSVLSALCKSGFPTEAIQFYFDMIEKNIRPDSYTYVSLLHSLCQLEMVNHAINFYRSTAMRDPESNSYVHATILCILVRQGRNLMALRILREAVRENCALDAVCYTIVLHGLFQARLVEEARMLFDQMKQLGMASNTCTYNVMLRGLCRTKDIPAVKQLLTEMEHADVEMDSISFNTIVVFLVKSRLIDSAAAMIREMLNLGMKPSTKASSLLSQSIGYKFALEDNTTTTVDNDGSDSSSDLLVCSAS</sequence>
<keyword evidence="6" id="KW-1185">Reference proteome</keyword>
<feature type="repeat" description="PPR" evidence="4">
    <location>
        <begin position="239"/>
        <end position="273"/>
    </location>
</feature>
<dbReference type="EMBL" id="CM029041">
    <property type="protein sequence ID" value="KAG2628257.1"/>
    <property type="molecule type" value="Genomic_DNA"/>
</dbReference>
<evidence type="ECO:0000256" key="3">
    <source>
        <dbReference type="ARBA" id="ARBA00022946"/>
    </source>
</evidence>
<gene>
    <name evidence="5" type="ORF">PVAP13_3KG504100</name>
</gene>
<comment type="caution">
    <text evidence="5">The sequence shown here is derived from an EMBL/GenBank/DDBJ whole genome shotgun (WGS) entry which is preliminary data.</text>
</comment>
<dbReference type="PANTHER" id="PTHR47447">
    <property type="entry name" value="OS03G0856100 PROTEIN"/>
    <property type="match status" value="1"/>
</dbReference>
<keyword evidence="3" id="KW-0809">Transit peptide</keyword>
<dbReference type="PANTHER" id="PTHR47447:SF28">
    <property type="entry name" value="PENTACOTRIPEPTIDE-REPEAT REGION OF PRORP DOMAIN-CONTAINING PROTEIN"/>
    <property type="match status" value="1"/>
</dbReference>
<feature type="repeat" description="PPR" evidence="4">
    <location>
        <begin position="484"/>
        <end position="518"/>
    </location>
</feature>
<evidence type="ECO:0000256" key="4">
    <source>
        <dbReference type="PROSITE-ProRule" id="PRU00708"/>
    </source>
</evidence>
<organism evidence="5 6">
    <name type="scientific">Panicum virgatum</name>
    <name type="common">Blackwell switchgrass</name>
    <dbReference type="NCBI Taxonomy" id="38727"/>
    <lineage>
        <taxon>Eukaryota</taxon>
        <taxon>Viridiplantae</taxon>
        <taxon>Streptophyta</taxon>
        <taxon>Embryophyta</taxon>
        <taxon>Tracheophyta</taxon>
        <taxon>Spermatophyta</taxon>
        <taxon>Magnoliopsida</taxon>
        <taxon>Liliopsida</taxon>
        <taxon>Poales</taxon>
        <taxon>Poaceae</taxon>
        <taxon>PACMAD clade</taxon>
        <taxon>Panicoideae</taxon>
        <taxon>Panicodae</taxon>
        <taxon>Paniceae</taxon>
        <taxon>Panicinae</taxon>
        <taxon>Panicum</taxon>
        <taxon>Panicum sect. Hiantes</taxon>
    </lineage>
</organism>
<dbReference type="Gene3D" id="1.25.40.10">
    <property type="entry name" value="Tetratricopeptide repeat domain"/>
    <property type="match status" value="5"/>
</dbReference>
<evidence type="ECO:0008006" key="7">
    <source>
        <dbReference type="Google" id="ProtNLM"/>
    </source>
</evidence>
<dbReference type="Proteomes" id="UP000823388">
    <property type="component" value="Chromosome 3K"/>
</dbReference>
<feature type="repeat" description="PPR" evidence="4">
    <location>
        <begin position="379"/>
        <end position="413"/>
    </location>
</feature>
<feature type="repeat" description="PPR" evidence="4">
    <location>
        <begin position="554"/>
        <end position="588"/>
    </location>
</feature>
<feature type="repeat" description="PPR" evidence="4">
    <location>
        <begin position="274"/>
        <end position="308"/>
    </location>
</feature>
<feature type="repeat" description="PPR" evidence="4">
    <location>
        <begin position="103"/>
        <end position="137"/>
    </location>
</feature>
<dbReference type="EMBL" id="CM029041">
    <property type="protein sequence ID" value="KAG2628255.1"/>
    <property type="molecule type" value="Genomic_DNA"/>
</dbReference>
<evidence type="ECO:0000313" key="5">
    <source>
        <dbReference type="EMBL" id="KAG2628257.1"/>
    </source>
</evidence>
<reference evidence="5" key="1">
    <citation type="submission" date="2020-05" db="EMBL/GenBank/DDBJ databases">
        <title>WGS assembly of Panicum virgatum.</title>
        <authorList>
            <person name="Lovell J.T."/>
            <person name="Jenkins J."/>
            <person name="Shu S."/>
            <person name="Juenger T.E."/>
            <person name="Schmutz J."/>
        </authorList>
    </citation>
    <scope>NUCLEOTIDE SEQUENCE</scope>
    <source>
        <strain evidence="5">AP13</strain>
    </source>
</reference>
<dbReference type="OrthoDB" id="185373at2759"/>
<comment type="similarity">
    <text evidence="1">Belongs to the PPR family. P subfamily.</text>
</comment>
<dbReference type="PROSITE" id="PS51375">
    <property type="entry name" value="PPR"/>
    <property type="match status" value="9"/>
</dbReference>
<evidence type="ECO:0000313" key="6">
    <source>
        <dbReference type="Proteomes" id="UP000823388"/>
    </source>
</evidence>
<dbReference type="Pfam" id="PF13041">
    <property type="entry name" value="PPR_2"/>
    <property type="match status" value="4"/>
</dbReference>
<proteinExistence type="inferred from homology"/>
<dbReference type="InterPro" id="IPR011990">
    <property type="entry name" value="TPR-like_helical_dom_sf"/>
</dbReference>
<dbReference type="InterPro" id="IPR002885">
    <property type="entry name" value="PPR_rpt"/>
</dbReference>
<evidence type="ECO:0000256" key="1">
    <source>
        <dbReference type="ARBA" id="ARBA00007626"/>
    </source>
</evidence>
<feature type="repeat" description="PPR" evidence="4">
    <location>
        <begin position="519"/>
        <end position="553"/>
    </location>
</feature>
<dbReference type="AlphaFoldDB" id="A0A8T0V1D7"/>
<dbReference type="EMBL" id="CM029041">
    <property type="protein sequence ID" value="KAG2628256.1"/>
    <property type="molecule type" value="Genomic_DNA"/>
</dbReference>
<feature type="repeat" description="PPR" evidence="4">
    <location>
        <begin position="169"/>
        <end position="203"/>
    </location>
</feature>
<feature type="repeat" description="PPR" evidence="4">
    <location>
        <begin position="309"/>
        <end position="343"/>
    </location>
</feature>
<protein>
    <recommendedName>
        <fullName evidence="7">Pentatricopeptide repeat-containing protein</fullName>
    </recommendedName>
</protein>
<name>A0A8T0V1D7_PANVG</name>
<dbReference type="NCBIfam" id="TIGR00756">
    <property type="entry name" value="PPR"/>
    <property type="match status" value="8"/>
</dbReference>
<dbReference type="Pfam" id="PF01535">
    <property type="entry name" value="PPR"/>
    <property type="match status" value="1"/>
</dbReference>